<reference evidence="2 3" key="1">
    <citation type="journal article" date="2024" name="Insects">
        <title>An Improved Chromosome-Level Genome Assembly of the Firefly Pyrocoelia pectoralis.</title>
        <authorList>
            <person name="Fu X."/>
            <person name="Meyer-Rochow V.B."/>
            <person name="Ballantyne L."/>
            <person name="Zhu X."/>
        </authorList>
    </citation>
    <scope>NUCLEOTIDE SEQUENCE [LARGE SCALE GENOMIC DNA]</scope>
    <source>
        <strain evidence="2">XCY_ONT2</strain>
    </source>
</reference>
<evidence type="ECO:0000256" key="1">
    <source>
        <dbReference type="SAM" id="Phobius"/>
    </source>
</evidence>
<dbReference type="EMBL" id="JAVRBK010000005">
    <property type="protein sequence ID" value="KAK5643220.1"/>
    <property type="molecule type" value="Genomic_DNA"/>
</dbReference>
<keyword evidence="1" id="KW-0812">Transmembrane</keyword>
<keyword evidence="1" id="KW-1133">Transmembrane helix</keyword>
<comment type="caution">
    <text evidence="2">The sequence shown here is derived from an EMBL/GenBank/DDBJ whole genome shotgun (WGS) entry which is preliminary data.</text>
</comment>
<evidence type="ECO:0000313" key="2">
    <source>
        <dbReference type="EMBL" id="KAK5643220.1"/>
    </source>
</evidence>
<proteinExistence type="predicted"/>
<feature type="transmembrane region" description="Helical" evidence="1">
    <location>
        <begin position="12"/>
        <end position="35"/>
    </location>
</feature>
<gene>
    <name evidence="2" type="ORF">RI129_007065</name>
</gene>
<evidence type="ECO:0000313" key="3">
    <source>
        <dbReference type="Proteomes" id="UP001329430"/>
    </source>
</evidence>
<accession>A0AAN7ZEL8</accession>
<keyword evidence="3" id="KW-1185">Reference proteome</keyword>
<organism evidence="2 3">
    <name type="scientific">Pyrocoelia pectoralis</name>
    <dbReference type="NCBI Taxonomy" id="417401"/>
    <lineage>
        <taxon>Eukaryota</taxon>
        <taxon>Metazoa</taxon>
        <taxon>Ecdysozoa</taxon>
        <taxon>Arthropoda</taxon>
        <taxon>Hexapoda</taxon>
        <taxon>Insecta</taxon>
        <taxon>Pterygota</taxon>
        <taxon>Neoptera</taxon>
        <taxon>Endopterygota</taxon>
        <taxon>Coleoptera</taxon>
        <taxon>Polyphaga</taxon>
        <taxon>Elateriformia</taxon>
        <taxon>Elateroidea</taxon>
        <taxon>Lampyridae</taxon>
        <taxon>Lampyrinae</taxon>
        <taxon>Pyrocoelia</taxon>
    </lineage>
</organism>
<dbReference type="Proteomes" id="UP001329430">
    <property type="component" value="Chromosome 5"/>
</dbReference>
<protein>
    <submittedName>
        <fullName evidence="2">Uncharacterized protein</fullName>
    </submittedName>
</protein>
<sequence>MTNCNLSSSEKVLLSITVIVVFLSIILSLGIGFILPPNFINNDNDTSVQALKSYCMCSTTVRQRTAYQEQLNEKRSAPVKDDKVDLIAYNPYLVSLHTSAYIDEDTEQRFACSGHDCAANDEEWLNLVVRSGSAYWTKAGSLHAVKKYAYLEKNGPVLLQVSPPFNLGILRNTVKLSDGVTTWNNAVISNWIEPNWDKKSEYFVETWTKEQDLSSYDVKSGEIRQRVFCELQPVLTGALVSSESVLIAYRVGVCQDKHMFVDLQNGPYAKWLRHFITELKPRMLMQDLAKTSNFTPIYCSTFGRDPKTSFILMHPKVTSTTTLQVSNPSTSKTESDITLNDHTFEESNLRSEITSTSKPALNTESSLMMIT</sequence>
<dbReference type="AlphaFoldDB" id="A0AAN7ZEL8"/>
<keyword evidence="1" id="KW-0472">Membrane</keyword>
<name>A0AAN7ZEL8_9COLE</name>